<proteinExistence type="predicted"/>
<feature type="non-terminal residue" evidence="1">
    <location>
        <position position="1"/>
    </location>
</feature>
<organism evidence="1 2">
    <name type="scientific">Amblyomma americanum</name>
    <name type="common">Lone star tick</name>
    <dbReference type="NCBI Taxonomy" id="6943"/>
    <lineage>
        <taxon>Eukaryota</taxon>
        <taxon>Metazoa</taxon>
        <taxon>Ecdysozoa</taxon>
        <taxon>Arthropoda</taxon>
        <taxon>Chelicerata</taxon>
        <taxon>Arachnida</taxon>
        <taxon>Acari</taxon>
        <taxon>Parasitiformes</taxon>
        <taxon>Ixodida</taxon>
        <taxon>Ixodoidea</taxon>
        <taxon>Ixodidae</taxon>
        <taxon>Amblyomminae</taxon>
        <taxon>Amblyomma</taxon>
    </lineage>
</organism>
<protein>
    <submittedName>
        <fullName evidence="1">Uncharacterized protein</fullName>
    </submittedName>
</protein>
<dbReference type="EMBL" id="JARKHS020008858">
    <property type="protein sequence ID" value="KAK8780450.1"/>
    <property type="molecule type" value="Genomic_DNA"/>
</dbReference>
<sequence>LQFDFRIVRRGALVSFSRKMNLRTMDTMECCIHKLRVLFELQKKESKRCV</sequence>
<name>A0AAQ4F052_AMBAM</name>
<keyword evidence="2" id="KW-1185">Reference proteome</keyword>
<reference evidence="1 2" key="1">
    <citation type="journal article" date="2023" name="Arcadia Sci">
        <title>De novo assembly of a long-read Amblyomma americanum tick genome.</title>
        <authorList>
            <person name="Chou S."/>
            <person name="Poskanzer K.E."/>
            <person name="Rollins M."/>
            <person name="Thuy-Boun P.S."/>
        </authorList>
    </citation>
    <scope>NUCLEOTIDE SEQUENCE [LARGE SCALE GENOMIC DNA]</scope>
    <source>
        <strain evidence="1">F_SG_1</strain>
        <tissue evidence="1">Salivary glands</tissue>
    </source>
</reference>
<evidence type="ECO:0000313" key="2">
    <source>
        <dbReference type="Proteomes" id="UP001321473"/>
    </source>
</evidence>
<dbReference type="Proteomes" id="UP001321473">
    <property type="component" value="Unassembled WGS sequence"/>
</dbReference>
<evidence type="ECO:0000313" key="1">
    <source>
        <dbReference type="EMBL" id="KAK8780450.1"/>
    </source>
</evidence>
<accession>A0AAQ4F052</accession>
<gene>
    <name evidence="1" type="ORF">V5799_018209</name>
</gene>
<comment type="caution">
    <text evidence="1">The sequence shown here is derived from an EMBL/GenBank/DDBJ whole genome shotgun (WGS) entry which is preliminary data.</text>
</comment>
<dbReference type="AlphaFoldDB" id="A0AAQ4F052"/>